<evidence type="ECO:0000313" key="2">
    <source>
        <dbReference type="EMBL" id="UYV64346.1"/>
    </source>
</evidence>
<evidence type="ECO:0000313" key="3">
    <source>
        <dbReference type="Proteomes" id="UP001235939"/>
    </source>
</evidence>
<reference evidence="2 3" key="1">
    <citation type="submission" date="2022-01" db="EMBL/GenBank/DDBJ databases">
        <title>A chromosomal length assembly of Cordylochernes scorpioides.</title>
        <authorList>
            <person name="Zeh D."/>
            <person name="Zeh J."/>
        </authorList>
    </citation>
    <scope>NUCLEOTIDE SEQUENCE [LARGE SCALE GENOMIC DNA]</scope>
    <source>
        <strain evidence="2">IN4F17</strain>
        <tissue evidence="2">Whole Body</tissue>
    </source>
</reference>
<feature type="region of interest" description="Disordered" evidence="1">
    <location>
        <begin position="1"/>
        <end position="43"/>
    </location>
</feature>
<name>A0ABY6K660_9ARAC</name>
<proteinExistence type="predicted"/>
<dbReference type="Proteomes" id="UP001235939">
    <property type="component" value="Chromosome 03"/>
</dbReference>
<evidence type="ECO:0000256" key="1">
    <source>
        <dbReference type="SAM" id="MobiDB-lite"/>
    </source>
</evidence>
<accession>A0ABY6K660</accession>
<gene>
    <name evidence="2" type="ORF">LAZ67_3000344</name>
</gene>
<sequence length="112" mass="12415">MPQASTSPCYSPTSRSTCPTTPGYPASSRPPVASSTTSSLSWDASKSWVPISNTVGNLLRLRVLQIVTNVVCGITGGANRIERVYFEIKEANIEQWEEPQIKVRRQDFWTLI</sequence>
<feature type="compositionally biased region" description="Low complexity" evidence="1">
    <location>
        <begin position="1"/>
        <end position="21"/>
    </location>
</feature>
<feature type="compositionally biased region" description="Low complexity" evidence="1">
    <location>
        <begin position="33"/>
        <end position="43"/>
    </location>
</feature>
<dbReference type="EMBL" id="CP092865">
    <property type="protein sequence ID" value="UYV64346.1"/>
    <property type="molecule type" value="Genomic_DNA"/>
</dbReference>
<keyword evidence="3" id="KW-1185">Reference proteome</keyword>
<organism evidence="2 3">
    <name type="scientific">Cordylochernes scorpioides</name>
    <dbReference type="NCBI Taxonomy" id="51811"/>
    <lineage>
        <taxon>Eukaryota</taxon>
        <taxon>Metazoa</taxon>
        <taxon>Ecdysozoa</taxon>
        <taxon>Arthropoda</taxon>
        <taxon>Chelicerata</taxon>
        <taxon>Arachnida</taxon>
        <taxon>Pseudoscorpiones</taxon>
        <taxon>Cheliferoidea</taxon>
        <taxon>Chernetidae</taxon>
        <taxon>Cordylochernes</taxon>
    </lineage>
</organism>
<protein>
    <submittedName>
        <fullName evidence="2">RYR2</fullName>
    </submittedName>
</protein>